<feature type="domain" description="HAMP" evidence="7">
    <location>
        <begin position="347"/>
        <end position="399"/>
    </location>
</feature>
<feature type="transmembrane region" description="Helical" evidence="5">
    <location>
        <begin position="52"/>
        <end position="70"/>
    </location>
</feature>
<dbReference type="PROSITE" id="PS50885">
    <property type="entry name" value="HAMP"/>
    <property type="match status" value="1"/>
</dbReference>
<proteinExistence type="inferred from homology"/>
<dbReference type="InterPro" id="IPR003660">
    <property type="entry name" value="HAMP_dom"/>
</dbReference>
<dbReference type="GO" id="GO:0005886">
    <property type="term" value="C:plasma membrane"/>
    <property type="evidence" value="ECO:0007669"/>
    <property type="project" value="TreeGrafter"/>
</dbReference>
<evidence type="ECO:0000256" key="5">
    <source>
        <dbReference type="SAM" id="Phobius"/>
    </source>
</evidence>
<sequence length="661" mass="69749">MRYRAFPVMALLSRISLLQKFAILALIGVLVSVLPTFLYVRDALHTMERARLEASGAAPLTALSLVVQRMQVHRGLSSGMLGGDAALAARRPAARDLVNQAVEAASARLATAQVPADQLAAWQQARQTWQALEASVDQRQVQQAQSTAQHTALIASVMRISEELLNAYGLQLEESEHAYALIQAALVHTPVLGEKLGILRAQGSGFLARRELPPVNKGLVMALQQRAQELQGDAFRQFERAMQRDAGYRAALGPSAEAAHALVTQALALATKEVTEAATLQLAPQDYFDTFTRTIDALYALNAKALESLDATLQQRQANLRRILIAQALAMALILALGGVLIAAFARSIRQPLGQAMDLAHAVAQGDLSGADIAHGSDEVGRLTAALLQMRRQLTQVVARVRHGAEGVATASAEIAQGNQDLSARTESQASALEETAAAMEQMTATVRQNADSAAQASQLAASASQVAQQGGDVVARVVQTMQGIDTSSKKIADIIGVIDSIAFQTNILALNAAVEAARAGEQGRGFAVVAGEVRQLAQRSAQSASEIKALIAESAQNVAQGNALVERAGHTMQEVVAAVRRVTDIMGEISAASREQSQGVAQVGEAITQMDQTTQQNAALVEQMAAAASSLHGQAQELVQGVAVFHLAADGRAQRLGLPA</sequence>
<dbReference type="Pfam" id="PF00015">
    <property type="entry name" value="MCPsignal"/>
    <property type="match status" value="1"/>
</dbReference>
<evidence type="ECO:0000256" key="2">
    <source>
        <dbReference type="ARBA" id="ARBA00022481"/>
    </source>
</evidence>
<accession>A0A1I7FLT3</accession>
<dbReference type="InterPro" id="IPR004089">
    <property type="entry name" value="MCPsignal_dom"/>
</dbReference>
<evidence type="ECO:0000259" key="6">
    <source>
        <dbReference type="PROSITE" id="PS50111"/>
    </source>
</evidence>
<feature type="domain" description="Methyl-accepting transducer" evidence="6">
    <location>
        <begin position="404"/>
        <end position="633"/>
    </location>
</feature>
<evidence type="ECO:0000313" key="8">
    <source>
        <dbReference type="EMBL" id="SFU37189.1"/>
    </source>
</evidence>
<evidence type="ECO:0000259" key="7">
    <source>
        <dbReference type="PROSITE" id="PS50885"/>
    </source>
</evidence>
<keyword evidence="5" id="KW-1133">Transmembrane helix</keyword>
<protein>
    <submittedName>
        <fullName evidence="8">Methyl-accepting chemotaxis protein</fullName>
    </submittedName>
</protein>
<gene>
    <name evidence="8" type="ORF">SAMN04489707_1002162</name>
</gene>
<dbReference type="Gene3D" id="1.10.287.950">
    <property type="entry name" value="Methyl-accepting chemotaxis protein"/>
    <property type="match status" value="1"/>
</dbReference>
<dbReference type="CDD" id="cd06225">
    <property type="entry name" value="HAMP"/>
    <property type="match status" value="1"/>
</dbReference>
<evidence type="ECO:0000256" key="1">
    <source>
        <dbReference type="ARBA" id="ARBA00004370"/>
    </source>
</evidence>
<dbReference type="GO" id="GO:0007165">
    <property type="term" value="P:signal transduction"/>
    <property type="evidence" value="ECO:0007669"/>
    <property type="project" value="UniProtKB-KW"/>
</dbReference>
<dbReference type="SUPFAM" id="SSF58104">
    <property type="entry name" value="Methyl-accepting chemotaxis protein (MCP) signaling domain"/>
    <property type="match status" value="1"/>
</dbReference>
<dbReference type="CDD" id="cd11386">
    <property type="entry name" value="MCP_signal"/>
    <property type="match status" value="1"/>
</dbReference>
<dbReference type="Pfam" id="PF00672">
    <property type="entry name" value="HAMP"/>
    <property type="match status" value="1"/>
</dbReference>
<evidence type="ECO:0000256" key="3">
    <source>
        <dbReference type="ARBA" id="ARBA00029447"/>
    </source>
</evidence>
<keyword evidence="9" id="KW-1185">Reference proteome</keyword>
<keyword evidence="4" id="KW-0807">Transducer</keyword>
<comment type="similarity">
    <text evidence="3">Belongs to the methyl-accepting chemotaxis (MCP) protein family.</text>
</comment>
<reference evidence="8 9" key="1">
    <citation type="submission" date="2016-10" db="EMBL/GenBank/DDBJ databases">
        <authorList>
            <person name="de Groot N.N."/>
        </authorList>
    </citation>
    <scope>NUCLEOTIDE SEQUENCE [LARGE SCALE GENOMIC DNA]</scope>
    <source>
        <strain evidence="8 9">R-24608</strain>
    </source>
</reference>
<evidence type="ECO:0000313" key="9">
    <source>
        <dbReference type="Proteomes" id="UP000183656"/>
    </source>
</evidence>
<feature type="transmembrane region" description="Helical" evidence="5">
    <location>
        <begin position="323"/>
        <end position="346"/>
    </location>
</feature>
<dbReference type="PANTHER" id="PTHR43531:SF14">
    <property type="entry name" value="METHYL-ACCEPTING CHEMOTAXIS PROTEIN I-RELATED"/>
    <property type="match status" value="1"/>
</dbReference>
<organism evidence="8 9">
    <name type="scientific">Paenacidovorax caeni</name>
    <dbReference type="NCBI Taxonomy" id="343013"/>
    <lineage>
        <taxon>Bacteria</taxon>
        <taxon>Pseudomonadati</taxon>
        <taxon>Pseudomonadota</taxon>
        <taxon>Betaproteobacteria</taxon>
        <taxon>Burkholderiales</taxon>
        <taxon>Comamonadaceae</taxon>
        <taxon>Paenacidovorax</taxon>
    </lineage>
</organism>
<dbReference type="GO" id="GO:0004888">
    <property type="term" value="F:transmembrane signaling receptor activity"/>
    <property type="evidence" value="ECO:0007669"/>
    <property type="project" value="TreeGrafter"/>
</dbReference>
<dbReference type="AlphaFoldDB" id="A0A1I7FLT3"/>
<evidence type="ECO:0000256" key="4">
    <source>
        <dbReference type="PROSITE-ProRule" id="PRU00284"/>
    </source>
</evidence>
<dbReference type="EMBL" id="FPBX01000002">
    <property type="protein sequence ID" value="SFU37189.1"/>
    <property type="molecule type" value="Genomic_DNA"/>
</dbReference>
<dbReference type="FunFam" id="1.10.287.950:FF:000001">
    <property type="entry name" value="Methyl-accepting chemotaxis sensory transducer"/>
    <property type="match status" value="1"/>
</dbReference>
<dbReference type="InterPro" id="IPR051310">
    <property type="entry name" value="MCP_chemotaxis"/>
</dbReference>
<dbReference type="PROSITE" id="PS50111">
    <property type="entry name" value="CHEMOTAXIS_TRANSDUC_2"/>
    <property type="match status" value="1"/>
</dbReference>
<dbReference type="Proteomes" id="UP000183656">
    <property type="component" value="Unassembled WGS sequence"/>
</dbReference>
<name>A0A1I7FLT3_9BURK</name>
<keyword evidence="5" id="KW-0472">Membrane</keyword>
<dbReference type="GO" id="GO:0006935">
    <property type="term" value="P:chemotaxis"/>
    <property type="evidence" value="ECO:0007669"/>
    <property type="project" value="TreeGrafter"/>
</dbReference>
<dbReference type="STRING" id="343013.SAMN04489707_1002162"/>
<dbReference type="PANTHER" id="PTHR43531">
    <property type="entry name" value="PROTEIN ICFG"/>
    <property type="match status" value="1"/>
</dbReference>
<dbReference type="SMART" id="SM00304">
    <property type="entry name" value="HAMP"/>
    <property type="match status" value="1"/>
</dbReference>
<dbReference type="SMART" id="SM00283">
    <property type="entry name" value="MA"/>
    <property type="match status" value="1"/>
</dbReference>
<keyword evidence="2" id="KW-0488">Methylation</keyword>
<feature type="transmembrane region" description="Helical" evidence="5">
    <location>
        <begin position="21"/>
        <end position="40"/>
    </location>
</feature>
<keyword evidence="5" id="KW-0812">Transmembrane</keyword>
<comment type="subcellular location">
    <subcellularLocation>
        <location evidence="1">Membrane</location>
    </subcellularLocation>
</comment>